<dbReference type="CDD" id="cd06261">
    <property type="entry name" value="TM_PBP2"/>
    <property type="match status" value="1"/>
</dbReference>
<dbReference type="PANTHER" id="PTHR43163">
    <property type="entry name" value="DIPEPTIDE TRANSPORT SYSTEM PERMEASE PROTEIN DPPB-RELATED"/>
    <property type="match status" value="1"/>
</dbReference>
<dbReference type="GO" id="GO:0005886">
    <property type="term" value="C:plasma membrane"/>
    <property type="evidence" value="ECO:0007669"/>
    <property type="project" value="UniProtKB-SubCell"/>
</dbReference>
<dbReference type="InterPro" id="IPR000515">
    <property type="entry name" value="MetI-like"/>
</dbReference>
<keyword evidence="5 7" id="KW-1133">Transmembrane helix</keyword>
<dbReference type="PROSITE" id="PS50928">
    <property type="entry name" value="ABC_TM1"/>
    <property type="match status" value="1"/>
</dbReference>
<reference evidence="9 10" key="1">
    <citation type="journal article" date="2019" name="Extremophiles">
        <title>Biogeography of thermophiles and predominance of Thermus scotoductus in domestic water heaters.</title>
        <authorList>
            <person name="Wilpiszeski R.L."/>
            <person name="Zhang Z."/>
            <person name="House C.H."/>
        </authorList>
    </citation>
    <scope>NUCLEOTIDE SEQUENCE [LARGE SCALE GENOMIC DNA]</scope>
    <source>
        <strain evidence="9 10">27_S27</strain>
    </source>
</reference>
<comment type="subcellular location">
    <subcellularLocation>
        <location evidence="1 7">Cell membrane</location>
        <topology evidence="1 7">Multi-pass membrane protein</topology>
    </subcellularLocation>
</comment>
<keyword evidence="4 7" id="KW-0812">Transmembrane</keyword>
<feature type="transmembrane region" description="Helical" evidence="7">
    <location>
        <begin position="133"/>
        <end position="154"/>
    </location>
</feature>
<feature type="transmembrane region" description="Helical" evidence="7">
    <location>
        <begin position="234"/>
        <end position="258"/>
    </location>
</feature>
<feature type="domain" description="ABC transmembrane type-1" evidence="8">
    <location>
        <begin position="95"/>
        <end position="301"/>
    </location>
</feature>
<dbReference type="PANTHER" id="PTHR43163:SF6">
    <property type="entry name" value="DIPEPTIDE TRANSPORT SYSTEM PERMEASE PROTEIN DPPB-RELATED"/>
    <property type="match status" value="1"/>
</dbReference>
<dbReference type="AlphaFoldDB" id="A0A430RZ01"/>
<name>A0A430RZ01_THESC</name>
<evidence type="ECO:0000256" key="6">
    <source>
        <dbReference type="ARBA" id="ARBA00023136"/>
    </source>
</evidence>
<proteinExistence type="inferred from homology"/>
<protein>
    <submittedName>
        <fullName evidence="9">Peptide ABC transporter</fullName>
    </submittedName>
</protein>
<dbReference type="EMBL" id="PELW01000117">
    <property type="protein sequence ID" value="RTH26307.1"/>
    <property type="molecule type" value="Genomic_DNA"/>
</dbReference>
<evidence type="ECO:0000256" key="2">
    <source>
        <dbReference type="ARBA" id="ARBA00022448"/>
    </source>
</evidence>
<evidence type="ECO:0000313" key="10">
    <source>
        <dbReference type="Proteomes" id="UP000286712"/>
    </source>
</evidence>
<comment type="caution">
    <text evidence="9">The sequence shown here is derived from an EMBL/GenBank/DDBJ whole genome shotgun (WGS) entry which is preliminary data.</text>
</comment>
<evidence type="ECO:0000256" key="5">
    <source>
        <dbReference type="ARBA" id="ARBA00022989"/>
    </source>
</evidence>
<dbReference type="InterPro" id="IPR045621">
    <property type="entry name" value="BPD_transp_1_N"/>
</dbReference>
<keyword evidence="3" id="KW-1003">Cell membrane</keyword>
<evidence type="ECO:0000256" key="7">
    <source>
        <dbReference type="RuleBase" id="RU363032"/>
    </source>
</evidence>
<dbReference type="InterPro" id="IPR035906">
    <property type="entry name" value="MetI-like_sf"/>
</dbReference>
<dbReference type="Pfam" id="PF00528">
    <property type="entry name" value="BPD_transp_1"/>
    <property type="match status" value="1"/>
</dbReference>
<feature type="transmembrane region" description="Helical" evidence="7">
    <location>
        <begin position="278"/>
        <end position="304"/>
    </location>
</feature>
<sequence length="311" mass="33252">MLAFLLRRLLLALATLWLASSLVFAFLLLLPGDPVQAILGLEASPEAREALERALGLDKPPGERYLLWLGRVAQLDLGESIRYGKAVGELIGERLPLTLGLVLLGLGGALLLALPLALLAVRFRPWDLALSGLMAFLQSVPTFFLGVVLLYALAVHLPLFPASGFPGFAEPQEALRHLFLPALTLALSRAAILFRMARGSLLEVMGQDYIRTARAKGLPEGLVLLKHALRPASLPLVTVLGLEGGFLLTGAVVVEAVFALPGLGSLALTALEARDYPLLQGLVLLLAGLIVLFNLAVDLLYGLLDPRVEYA</sequence>
<dbReference type="Pfam" id="PF19300">
    <property type="entry name" value="BPD_transp_1_N"/>
    <property type="match status" value="1"/>
</dbReference>
<dbReference type="Gene3D" id="1.10.3720.10">
    <property type="entry name" value="MetI-like"/>
    <property type="match status" value="1"/>
</dbReference>
<evidence type="ECO:0000256" key="1">
    <source>
        <dbReference type="ARBA" id="ARBA00004651"/>
    </source>
</evidence>
<keyword evidence="2 7" id="KW-0813">Transport</keyword>
<keyword evidence="6 7" id="KW-0472">Membrane</keyword>
<comment type="similarity">
    <text evidence="7">Belongs to the binding-protein-dependent transport system permease family.</text>
</comment>
<evidence type="ECO:0000259" key="8">
    <source>
        <dbReference type="PROSITE" id="PS50928"/>
    </source>
</evidence>
<evidence type="ECO:0000256" key="3">
    <source>
        <dbReference type="ARBA" id="ARBA00022475"/>
    </source>
</evidence>
<dbReference type="SUPFAM" id="SSF161098">
    <property type="entry name" value="MetI-like"/>
    <property type="match status" value="1"/>
</dbReference>
<dbReference type="Proteomes" id="UP000286712">
    <property type="component" value="Unassembled WGS sequence"/>
</dbReference>
<dbReference type="RefSeq" id="WP_126212987.1">
    <property type="nucleotide sequence ID" value="NZ_PELW01000117.1"/>
</dbReference>
<gene>
    <name evidence="9" type="ORF">CSW40_05240</name>
</gene>
<evidence type="ECO:0000256" key="4">
    <source>
        <dbReference type="ARBA" id="ARBA00022692"/>
    </source>
</evidence>
<dbReference type="GO" id="GO:0055085">
    <property type="term" value="P:transmembrane transport"/>
    <property type="evidence" value="ECO:0007669"/>
    <property type="project" value="InterPro"/>
</dbReference>
<feature type="transmembrane region" description="Helical" evidence="7">
    <location>
        <begin position="97"/>
        <end position="121"/>
    </location>
</feature>
<accession>A0A430RZ01</accession>
<organism evidence="9 10">
    <name type="scientific">Thermus scotoductus</name>
    <dbReference type="NCBI Taxonomy" id="37636"/>
    <lineage>
        <taxon>Bacteria</taxon>
        <taxon>Thermotogati</taxon>
        <taxon>Deinococcota</taxon>
        <taxon>Deinococci</taxon>
        <taxon>Thermales</taxon>
        <taxon>Thermaceae</taxon>
        <taxon>Thermus</taxon>
    </lineage>
</organism>
<evidence type="ECO:0000313" key="9">
    <source>
        <dbReference type="EMBL" id="RTH26307.1"/>
    </source>
</evidence>